<dbReference type="SMART" id="SM00382">
    <property type="entry name" value="AAA"/>
    <property type="match status" value="1"/>
</dbReference>
<evidence type="ECO:0000256" key="3">
    <source>
        <dbReference type="ARBA" id="ARBA00022840"/>
    </source>
</evidence>
<keyword evidence="1 5" id="KW-0677">Repeat</keyword>
<dbReference type="InterPro" id="IPR027417">
    <property type="entry name" value="P-loop_NTPase"/>
</dbReference>
<dbReference type="RefSeq" id="XP_005777791.1">
    <property type="nucleotide sequence ID" value="XM_005777734.1"/>
</dbReference>
<keyword evidence="2" id="KW-0547">Nucleotide-binding</keyword>
<dbReference type="InterPro" id="IPR041546">
    <property type="entry name" value="ClpA/ClpB_AAA_lid"/>
</dbReference>
<dbReference type="Gene3D" id="3.40.50.300">
    <property type="entry name" value="P-loop containing nucleotide triphosphate hydrolases"/>
    <property type="match status" value="2"/>
</dbReference>
<evidence type="ECO:0000256" key="5">
    <source>
        <dbReference type="PROSITE-ProRule" id="PRU01251"/>
    </source>
</evidence>
<dbReference type="eggNOG" id="KOG1051">
    <property type="taxonomic scope" value="Eukaryota"/>
</dbReference>
<dbReference type="PROSITE" id="PS51903">
    <property type="entry name" value="CLP_R"/>
    <property type="match status" value="1"/>
</dbReference>
<dbReference type="PROSITE" id="PS00870">
    <property type="entry name" value="CLPAB_1"/>
    <property type="match status" value="1"/>
</dbReference>
<evidence type="ECO:0000313" key="9">
    <source>
        <dbReference type="EnsemblProtists" id="EOD25362"/>
    </source>
</evidence>
<dbReference type="PaxDb" id="2903-EOD25362"/>
<reference evidence="10" key="1">
    <citation type="journal article" date="2013" name="Nature">
        <title>Pan genome of the phytoplankton Emiliania underpins its global distribution.</title>
        <authorList>
            <person name="Read B.A."/>
            <person name="Kegel J."/>
            <person name="Klute M.J."/>
            <person name="Kuo A."/>
            <person name="Lefebvre S.C."/>
            <person name="Maumus F."/>
            <person name="Mayer C."/>
            <person name="Miller J."/>
            <person name="Monier A."/>
            <person name="Salamov A."/>
            <person name="Young J."/>
            <person name="Aguilar M."/>
            <person name="Claverie J.M."/>
            <person name="Frickenhaus S."/>
            <person name="Gonzalez K."/>
            <person name="Herman E.K."/>
            <person name="Lin Y.C."/>
            <person name="Napier J."/>
            <person name="Ogata H."/>
            <person name="Sarno A.F."/>
            <person name="Shmutz J."/>
            <person name="Schroeder D."/>
            <person name="de Vargas C."/>
            <person name="Verret F."/>
            <person name="von Dassow P."/>
            <person name="Valentin K."/>
            <person name="Van de Peer Y."/>
            <person name="Wheeler G."/>
            <person name="Dacks J.B."/>
            <person name="Delwiche C.F."/>
            <person name="Dyhrman S.T."/>
            <person name="Glockner G."/>
            <person name="John U."/>
            <person name="Richards T."/>
            <person name="Worden A.Z."/>
            <person name="Zhang X."/>
            <person name="Grigoriev I.V."/>
            <person name="Allen A.E."/>
            <person name="Bidle K."/>
            <person name="Borodovsky M."/>
            <person name="Bowler C."/>
            <person name="Brownlee C."/>
            <person name="Cock J.M."/>
            <person name="Elias M."/>
            <person name="Gladyshev V.N."/>
            <person name="Groth M."/>
            <person name="Guda C."/>
            <person name="Hadaegh A."/>
            <person name="Iglesias-Rodriguez M.D."/>
            <person name="Jenkins J."/>
            <person name="Jones B.M."/>
            <person name="Lawson T."/>
            <person name="Leese F."/>
            <person name="Lindquist E."/>
            <person name="Lobanov A."/>
            <person name="Lomsadze A."/>
            <person name="Malik S.B."/>
            <person name="Marsh M.E."/>
            <person name="Mackinder L."/>
            <person name="Mock T."/>
            <person name="Mueller-Roeber B."/>
            <person name="Pagarete A."/>
            <person name="Parker M."/>
            <person name="Probert I."/>
            <person name="Quesneville H."/>
            <person name="Raines C."/>
            <person name="Rensing S.A."/>
            <person name="Riano-Pachon D.M."/>
            <person name="Richier S."/>
            <person name="Rokitta S."/>
            <person name="Shiraiwa Y."/>
            <person name="Soanes D.M."/>
            <person name="van der Giezen M."/>
            <person name="Wahlund T.M."/>
            <person name="Williams B."/>
            <person name="Wilson W."/>
            <person name="Wolfe G."/>
            <person name="Wurch L.L."/>
        </authorList>
    </citation>
    <scope>NUCLEOTIDE SEQUENCE</scope>
</reference>
<dbReference type="InterPro" id="IPR036628">
    <property type="entry name" value="Clp_N_dom_sf"/>
</dbReference>
<feature type="region of interest" description="Disordered" evidence="6">
    <location>
        <begin position="702"/>
        <end position="722"/>
    </location>
</feature>
<keyword evidence="3" id="KW-0067">ATP-binding</keyword>
<dbReference type="InterPro" id="IPR004176">
    <property type="entry name" value="Clp_R_N"/>
</dbReference>
<dbReference type="AlphaFoldDB" id="A0A0D3JPC7"/>
<dbReference type="GO" id="GO:0016887">
    <property type="term" value="F:ATP hydrolysis activity"/>
    <property type="evidence" value="ECO:0007669"/>
    <property type="project" value="InterPro"/>
</dbReference>
<proteinExistence type="predicted"/>
<evidence type="ECO:0000256" key="1">
    <source>
        <dbReference type="ARBA" id="ARBA00022737"/>
    </source>
</evidence>
<keyword evidence="7" id="KW-0732">Signal</keyword>
<evidence type="ECO:0000313" key="10">
    <source>
        <dbReference type="Proteomes" id="UP000013827"/>
    </source>
</evidence>
<dbReference type="GeneID" id="17270907"/>
<protein>
    <recommendedName>
        <fullName evidence="8">Clp R domain-containing protein</fullName>
    </recommendedName>
</protein>
<name>A0A0D3JPC7_EMIH1</name>
<feature type="compositionally biased region" description="Low complexity" evidence="6">
    <location>
        <begin position="713"/>
        <end position="722"/>
    </location>
</feature>
<dbReference type="CDD" id="cd00009">
    <property type="entry name" value="AAA"/>
    <property type="match status" value="1"/>
</dbReference>
<feature type="signal peptide" evidence="7">
    <location>
        <begin position="1"/>
        <end position="18"/>
    </location>
</feature>
<dbReference type="GO" id="GO:0034605">
    <property type="term" value="P:cellular response to heat"/>
    <property type="evidence" value="ECO:0007669"/>
    <property type="project" value="TreeGrafter"/>
</dbReference>
<dbReference type="PANTHER" id="PTHR11638:SF18">
    <property type="entry name" value="HEAT SHOCK PROTEIN 104"/>
    <property type="match status" value="1"/>
</dbReference>
<dbReference type="STRING" id="2903.R1CRR8"/>
<dbReference type="Pfam" id="PF00004">
    <property type="entry name" value="AAA"/>
    <property type="match status" value="1"/>
</dbReference>
<dbReference type="GO" id="GO:0005524">
    <property type="term" value="F:ATP binding"/>
    <property type="evidence" value="ECO:0007669"/>
    <property type="project" value="UniProtKB-KW"/>
</dbReference>
<dbReference type="Pfam" id="PF17871">
    <property type="entry name" value="AAA_lid_9"/>
    <property type="match status" value="1"/>
</dbReference>
<accession>A0A0D3JPC7</accession>
<keyword evidence="10" id="KW-1185">Reference proteome</keyword>
<evidence type="ECO:0000256" key="7">
    <source>
        <dbReference type="SAM" id="SignalP"/>
    </source>
</evidence>
<keyword evidence="4" id="KW-0143">Chaperone</keyword>
<feature type="chain" id="PRO_5044291498" description="Clp R domain-containing protein" evidence="7">
    <location>
        <begin position="19"/>
        <end position="744"/>
    </location>
</feature>
<dbReference type="EnsemblProtists" id="EOD25362">
    <property type="protein sequence ID" value="EOD25362"/>
    <property type="gene ID" value="EMIHUDRAFT_115562"/>
</dbReference>
<dbReference type="GO" id="GO:0005737">
    <property type="term" value="C:cytoplasm"/>
    <property type="evidence" value="ECO:0007669"/>
    <property type="project" value="TreeGrafter"/>
</dbReference>
<sequence>MPTVTVHGFILTVAAVAGVHISPRLAYRAEHVHTRGRIPSASALPAGRYVGCAAGSRRSAPPVLFFDQYDKDAMRLIMDAQTEARQLGVEAIGTDHLLLSATLQRDGVAAALKRSGVETKAVRDELARAAGGGVSAGNPLEKLFASTAKDELLPFASDTERSLRAALDDAKGRGAELVSPKGLMLSAVAEGASDGGSAAALLASLGVDVAAVVKELKRSDAEAVGAGGERRKGGNSTLEQCSVDLTQRAREGKLDPCVGRADEVRRCMKILVRRRKSNPVLIGDPGVGKTAIAEGIAQRIVDGDAPERLLGMRVLSLELGLLVADTKYRGEFELMYRGEFEERLESATSRERLKSVIEEVTQSNETVLFIDEIHTLVGAGAAEGAIDAANLLKPALARGELQCIGATTIAEYRKYIEKDAALERRFQAVKVDEPSVAETASILTGLRPKYEEYHGVKYSDGAIAAAAELGARYISDRFNPDKAIDLIDEAGAALQMEAYDGGGAAGATVGEAEIAEVVADWTGIPAYVGYEAGGQAASGVSSHLELYVGYEAGGQAASGVSSHLELYVGYEAGGQLTEAVRRSPHTLVLFDEIEKAHPDVYNVLLQVLEDGRLTDNKGRVVDFTNAMLVLTSNVGSQQILNIAGGGGGGGGYEAMRGAVRREMSSRFRPELLNRLDEAPRRRLRGALPRRSVRGEGRVLLRNKRGKTRTYEPATAAGGIEGGDAAESAALLSDGLPKANPLGLP</sequence>
<evidence type="ECO:0000256" key="6">
    <source>
        <dbReference type="SAM" id="MobiDB-lite"/>
    </source>
</evidence>
<dbReference type="InterPro" id="IPR003959">
    <property type="entry name" value="ATPase_AAA_core"/>
</dbReference>
<feature type="domain" description="Clp R" evidence="8">
    <location>
        <begin position="66"/>
        <end position="222"/>
    </location>
</feature>
<dbReference type="PANTHER" id="PTHR11638">
    <property type="entry name" value="ATP-DEPENDENT CLP PROTEASE"/>
    <property type="match status" value="1"/>
</dbReference>
<dbReference type="SUPFAM" id="SSF81923">
    <property type="entry name" value="Double Clp-N motif"/>
    <property type="match status" value="1"/>
</dbReference>
<reference evidence="9" key="2">
    <citation type="submission" date="2024-10" db="UniProtKB">
        <authorList>
            <consortium name="EnsemblProtists"/>
        </authorList>
    </citation>
    <scope>IDENTIFICATION</scope>
</reference>
<dbReference type="SUPFAM" id="SSF52540">
    <property type="entry name" value="P-loop containing nucleoside triphosphate hydrolases"/>
    <property type="match status" value="2"/>
</dbReference>
<dbReference type="Gene3D" id="1.10.1780.10">
    <property type="entry name" value="Clp, N-terminal domain"/>
    <property type="match status" value="1"/>
</dbReference>
<evidence type="ECO:0000256" key="2">
    <source>
        <dbReference type="ARBA" id="ARBA00022741"/>
    </source>
</evidence>
<evidence type="ECO:0000256" key="4">
    <source>
        <dbReference type="ARBA" id="ARBA00023186"/>
    </source>
</evidence>
<dbReference type="InterPro" id="IPR018368">
    <property type="entry name" value="ClpA/B_CS1"/>
</dbReference>
<dbReference type="Proteomes" id="UP000013827">
    <property type="component" value="Unassembled WGS sequence"/>
</dbReference>
<dbReference type="Pfam" id="PF02861">
    <property type="entry name" value="Clp_N"/>
    <property type="match status" value="1"/>
</dbReference>
<dbReference type="Pfam" id="PF07724">
    <property type="entry name" value="AAA_2"/>
    <property type="match status" value="1"/>
</dbReference>
<evidence type="ECO:0000259" key="8">
    <source>
        <dbReference type="PROSITE" id="PS51903"/>
    </source>
</evidence>
<dbReference type="Gene3D" id="1.10.8.60">
    <property type="match status" value="1"/>
</dbReference>
<organism evidence="9 10">
    <name type="scientific">Emiliania huxleyi (strain CCMP1516)</name>
    <dbReference type="NCBI Taxonomy" id="280463"/>
    <lineage>
        <taxon>Eukaryota</taxon>
        <taxon>Haptista</taxon>
        <taxon>Haptophyta</taxon>
        <taxon>Prymnesiophyceae</taxon>
        <taxon>Isochrysidales</taxon>
        <taxon>Noelaerhabdaceae</taxon>
        <taxon>Emiliania</taxon>
    </lineage>
</organism>
<dbReference type="HOGENOM" id="CLU_005070_4_1_1"/>
<dbReference type="InterPro" id="IPR050130">
    <property type="entry name" value="ClpA_ClpB"/>
</dbReference>
<dbReference type="InterPro" id="IPR003593">
    <property type="entry name" value="AAA+_ATPase"/>
</dbReference>
<dbReference type="KEGG" id="ehx:EMIHUDRAFT_115562"/>